<sequence length="78" mass="8936">MSNILTHTAPIVRAIHVERVCPDADRWRASYSGDEWTDQMTFEPAMPLSQLRYELLSSPQRCGLPIVFFTDAIRERAA</sequence>
<proteinExistence type="predicted"/>
<organism evidence="1 2">
    <name type="scientific">Qipengyuania spongiae</name>
    <dbReference type="NCBI Taxonomy" id="2909673"/>
    <lineage>
        <taxon>Bacteria</taxon>
        <taxon>Pseudomonadati</taxon>
        <taxon>Pseudomonadota</taxon>
        <taxon>Alphaproteobacteria</taxon>
        <taxon>Sphingomonadales</taxon>
        <taxon>Erythrobacteraceae</taxon>
        <taxon>Qipengyuania</taxon>
    </lineage>
</organism>
<protein>
    <recommendedName>
        <fullName evidence="3">GNAT family N-acetyltransferase</fullName>
    </recommendedName>
</protein>
<keyword evidence="2" id="KW-1185">Reference proteome</keyword>
<evidence type="ECO:0000313" key="2">
    <source>
        <dbReference type="Proteomes" id="UP001065265"/>
    </source>
</evidence>
<name>A0ABY5SYC4_9SPHN</name>
<accession>A0ABY5SYC4</accession>
<gene>
    <name evidence="1" type="ORF">L1F33_13565</name>
</gene>
<dbReference type="RefSeq" id="WP_265558419.1">
    <property type="nucleotide sequence ID" value="NZ_CP092471.1"/>
</dbReference>
<reference evidence="1" key="1">
    <citation type="submission" date="2022-02" db="EMBL/GenBank/DDBJ databases">
        <title>Qipengyuania spongiae sp. nov., isolated from marine sponge.</title>
        <authorList>
            <person name="Li Z."/>
            <person name="Zhang M."/>
        </authorList>
    </citation>
    <scope>NUCLEOTIDE SEQUENCE</scope>
    <source>
        <strain evidence="1">PHS-Z21</strain>
    </source>
</reference>
<evidence type="ECO:0008006" key="3">
    <source>
        <dbReference type="Google" id="ProtNLM"/>
    </source>
</evidence>
<dbReference type="Proteomes" id="UP001065265">
    <property type="component" value="Chromosome"/>
</dbReference>
<evidence type="ECO:0000313" key="1">
    <source>
        <dbReference type="EMBL" id="UVI39239.1"/>
    </source>
</evidence>
<dbReference type="EMBL" id="CP092471">
    <property type="protein sequence ID" value="UVI39239.1"/>
    <property type="molecule type" value="Genomic_DNA"/>
</dbReference>